<keyword evidence="2" id="KW-0472">Membrane</keyword>
<feature type="compositionally biased region" description="Low complexity" evidence="1">
    <location>
        <begin position="166"/>
        <end position="188"/>
    </location>
</feature>
<sequence>MDIPFSNSATTVQFQLPYPGNSQFVAVVSDATGFGSGGTSVAAQVATSNDSSCFNSTVSVSPDFVFSIEPANQIVQCQDTRIWWDPTTVQGTPNFLGVIPGGQSFSIPEGTITNVTAEGTGFTWEPSLRGGTTLILVGGDARGNGTAGSSLNVVSSGINNDGSCLSGSSPSSTPGSPAGGSYPTSTTGAGTGSSGGSKNVGAIVGGVLGGLALIVILILVMWFFRRRGGRAPNRYKERPVDLINADEDDEGEHPAGARNGTAAVVRRNELPEYYQPEPFMVPDPTLDGGSTHRSQTGTGTVDDTRPLSGTSSSFYTRATTPDTASGAGLLSAIGGGSSAQGGERRKGAPRPMRAVNYIQHDDAGPSLPMPEEDKDEPVTIELPPAYTAVRRAETPTAADETAGLMAEPRTSTG</sequence>
<evidence type="ECO:0000256" key="1">
    <source>
        <dbReference type="SAM" id="MobiDB-lite"/>
    </source>
</evidence>
<accession>A0A0D2M3H1</accession>
<evidence type="ECO:0008006" key="5">
    <source>
        <dbReference type="Google" id="ProtNLM"/>
    </source>
</evidence>
<organism evidence="3 4">
    <name type="scientific">Hypholoma sublateritium (strain FD-334 SS-4)</name>
    <dbReference type="NCBI Taxonomy" id="945553"/>
    <lineage>
        <taxon>Eukaryota</taxon>
        <taxon>Fungi</taxon>
        <taxon>Dikarya</taxon>
        <taxon>Basidiomycota</taxon>
        <taxon>Agaricomycotina</taxon>
        <taxon>Agaricomycetes</taxon>
        <taxon>Agaricomycetidae</taxon>
        <taxon>Agaricales</taxon>
        <taxon>Agaricineae</taxon>
        <taxon>Strophariaceae</taxon>
        <taxon>Hypholoma</taxon>
    </lineage>
</organism>
<keyword evidence="2" id="KW-1133">Transmembrane helix</keyword>
<dbReference type="PANTHER" id="PTHR16861:SF7">
    <property type="entry name" value="MEMBRANE ANCHOR OPY2 N-TERMINAL DOMAIN-CONTAINING PROTEIN"/>
    <property type="match status" value="1"/>
</dbReference>
<dbReference type="OrthoDB" id="3267813at2759"/>
<dbReference type="STRING" id="945553.A0A0D2M3H1"/>
<feature type="region of interest" description="Disordered" evidence="1">
    <location>
        <begin position="163"/>
        <end position="195"/>
    </location>
</feature>
<feature type="compositionally biased region" description="Polar residues" evidence="1">
    <location>
        <begin position="291"/>
        <end position="323"/>
    </location>
</feature>
<dbReference type="CDD" id="cd12087">
    <property type="entry name" value="TM_EGFR-like"/>
    <property type="match status" value="1"/>
</dbReference>
<protein>
    <recommendedName>
        <fullName evidence="5">Mid2 domain-containing protein</fullName>
    </recommendedName>
</protein>
<feature type="region of interest" description="Disordered" evidence="1">
    <location>
        <begin position="392"/>
        <end position="413"/>
    </location>
</feature>
<dbReference type="OMA" id="NIVQHED"/>
<keyword evidence="2" id="KW-0812">Transmembrane</keyword>
<keyword evidence="4" id="KW-1185">Reference proteome</keyword>
<reference evidence="4" key="1">
    <citation type="submission" date="2014-04" db="EMBL/GenBank/DDBJ databases">
        <title>Evolutionary Origins and Diversification of the Mycorrhizal Mutualists.</title>
        <authorList>
            <consortium name="DOE Joint Genome Institute"/>
            <consortium name="Mycorrhizal Genomics Consortium"/>
            <person name="Kohler A."/>
            <person name="Kuo A."/>
            <person name="Nagy L.G."/>
            <person name="Floudas D."/>
            <person name="Copeland A."/>
            <person name="Barry K.W."/>
            <person name="Cichocki N."/>
            <person name="Veneault-Fourrey C."/>
            <person name="LaButti K."/>
            <person name="Lindquist E.A."/>
            <person name="Lipzen A."/>
            <person name="Lundell T."/>
            <person name="Morin E."/>
            <person name="Murat C."/>
            <person name="Riley R."/>
            <person name="Ohm R."/>
            <person name="Sun H."/>
            <person name="Tunlid A."/>
            <person name="Henrissat B."/>
            <person name="Grigoriev I.V."/>
            <person name="Hibbett D.S."/>
            <person name="Martin F."/>
        </authorList>
    </citation>
    <scope>NUCLEOTIDE SEQUENCE [LARGE SCALE GENOMIC DNA]</scope>
    <source>
        <strain evidence="4">FD-334 SS-4</strain>
    </source>
</reference>
<name>A0A0D2M3H1_HYPSF</name>
<dbReference type="Proteomes" id="UP000054270">
    <property type="component" value="Unassembled WGS sequence"/>
</dbReference>
<feature type="transmembrane region" description="Helical" evidence="2">
    <location>
        <begin position="200"/>
        <end position="224"/>
    </location>
</feature>
<gene>
    <name evidence="3" type="ORF">HYPSUDRAFT_146069</name>
</gene>
<evidence type="ECO:0000313" key="3">
    <source>
        <dbReference type="EMBL" id="KJA17698.1"/>
    </source>
</evidence>
<dbReference type="PANTHER" id="PTHR16861">
    <property type="entry name" value="GLYCOPROTEIN 38"/>
    <property type="match status" value="1"/>
</dbReference>
<feature type="region of interest" description="Disordered" evidence="1">
    <location>
        <begin position="273"/>
        <end position="350"/>
    </location>
</feature>
<dbReference type="EMBL" id="KN817599">
    <property type="protein sequence ID" value="KJA17698.1"/>
    <property type="molecule type" value="Genomic_DNA"/>
</dbReference>
<evidence type="ECO:0000256" key="2">
    <source>
        <dbReference type="SAM" id="Phobius"/>
    </source>
</evidence>
<dbReference type="AlphaFoldDB" id="A0A0D2M3H1"/>
<proteinExistence type="predicted"/>
<evidence type="ECO:0000313" key="4">
    <source>
        <dbReference type="Proteomes" id="UP000054270"/>
    </source>
</evidence>